<organism evidence="3 4">
    <name type="scientific">Nitrosococcus oceani C-27</name>
    <dbReference type="NCBI Taxonomy" id="314279"/>
    <lineage>
        <taxon>Bacteria</taxon>
        <taxon>Pseudomonadati</taxon>
        <taxon>Pseudomonadota</taxon>
        <taxon>Gammaproteobacteria</taxon>
        <taxon>Chromatiales</taxon>
        <taxon>Chromatiaceae</taxon>
        <taxon>Nitrosococcus</taxon>
    </lineage>
</organism>
<dbReference type="InterPro" id="IPR001969">
    <property type="entry name" value="Aspartic_peptidase_AS"/>
</dbReference>
<dbReference type="NCBIfam" id="TIGR02281">
    <property type="entry name" value="clan_AA_DTGA"/>
    <property type="match status" value="1"/>
</dbReference>
<dbReference type="PROSITE" id="PS50175">
    <property type="entry name" value="ASP_PROT_RETROV"/>
    <property type="match status" value="1"/>
</dbReference>
<dbReference type="GO" id="GO:0004190">
    <property type="term" value="F:aspartic-type endopeptidase activity"/>
    <property type="evidence" value="ECO:0007669"/>
    <property type="project" value="InterPro"/>
</dbReference>
<dbReference type="EMBL" id="JPGN01000034">
    <property type="protein sequence ID" value="KFI19946.1"/>
    <property type="molecule type" value="Genomic_DNA"/>
</dbReference>
<dbReference type="HOGENOM" id="CLU_094469_0_0_6"/>
<dbReference type="Proteomes" id="UP000028839">
    <property type="component" value="Unassembled WGS sequence"/>
</dbReference>
<dbReference type="SUPFAM" id="SSF50630">
    <property type="entry name" value="Acid proteases"/>
    <property type="match status" value="1"/>
</dbReference>
<dbReference type="InterPro" id="IPR011969">
    <property type="entry name" value="Clan_AA_Asp_peptidase_C"/>
</dbReference>
<evidence type="ECO:0000259" key="2">
    <source>
        <dbReference type="PROSITE" id="PS50175"/>
    </source>
</evidence>
<evidence type="ECO:0000313" key="3">
    <source>
        <dbReference type="EMBL" id="KFI19946.1"/>
    </source>
</evidence>
<comment type="caution">
    <text evidence="3">The sequence shown here is derived from an EMBL/GenBank/DDBJ whole genome shotgun (WGS) entry which is preliminary data.</text>
</comment>
<dbReference type="GO" id="GO:0006508">
    <property type="term" value="P:proteolysis"/>
    <property type="evidence" value="ECO:0007669"/>
    <property type="project" value="InterPro"/>
</dbReference>
<feature type="domain" description="Peptidase A2" evidence="2">
    <location>
        <begin position="148"/>
        <end position="233"/>
    </location>
</feature>
<gene>
    <name evidence="3" type="ORF">IB75_06005</name>
</gene>
<dbReference type="InterPro" id="IPR001995">
    <property type="entry name" value="Peptidase_A2_cat"/>
</dbReference>
<dbReference type="Gene3D" id="2.40.70.10">
    <property type="entry name" value="Acid Proteases"/>
    <property type="match status" value="1"/>
</dbReference>
<name>A0A0E2Z404_9GAMM</name>
<protein>
    <recommendedName>
        <fullName evidence="2">Peptidase A2 domain-containing protein</fullName>
    </recommendedName>
</protein>
<proteinExistence type="predicted"/>
<reference evidence="3 4" key="1">
    <citation type="submission" date="2014-07" db="EMBL/GenBank/DDBJ databases">
        <title>Comparative analysis of Nitrosococcus oceani genome inventories of strains from Pacific and Atlantic gyres.</title>
        <authorList>
            <person name="Lim C.K."/>
            <person name="Wang L."/>
            <person name="Sayavedra-Soto L.A."/>
            <person name="Klotz M.G."/>
        </authorList>
    </citation>
    <scope>NUCLEOTIDE SEQUENCE [LARGE SCALE GENOMIC DNA]</scope>
    <source>
        <strain evidence="3 4">C-27</strain>
    </source>
</reference>
<keyword evidence="1" id="KW-0378">Hydrolase</keyword>
<accession>A0A0E2Z404</accession>
<dbReference type="OrthoDB" id="5567556at2"/>
<dbReference type="InterPro" id="IPR021109">
    <property type="entry name" value="Peptidase_aspartic_dom_sf"/>
</dbReference>
<evidence type="ECO:0000313" key="4">
    <source>
        <dbReference type="Proteomes" id="UP000028839"/>
    </source>
</evidence>
<evidence type="ECO:0000256" key="1">
    <source>
        <dbReference type="ARBA" id="ARBA00022801"/>
    </source>
</evidence>
<dbReference type="InterPro" id="IPR034122">
    <property type="entry name" value="Retropepsin-like_bacterial"/>
</dbReference>
<dbReference type="AlphaFoldDB" id="A0A0E2Z404"/>
<dbReference type="Pfam" id="PF13650">
    <property type="entry name" value="Asp_protease_2"/>
    <property type="match status" value="1"/>
</dbReference>
<sequence length="249" mass="27081">MVKSLNLRWFTGFILAGYLVLGVLGPLQGAAGDDPELLPGRTLLEELEGLSAEHGILIEGLEKTSTAPARFAHGSLREQLRQLLFDFNYVLVQSPGGGIEKIFILNQKKAAPEPPEYPERIVLNTLRNGDHHVVQVLLQGPSRATIEVSLLVDTGASLVVLPTSMLSELGFSPDELESQEIATANGRIHAKIGQLDSFQIGSERMHAVNAAFIEDSLLGSNGLLGMNVLGRYLVTIDDQQNLITLIRQR</sequence>
<dbReference type="CDD" id="cd05483">
    <property type="entry name" value="retropepsin_like_bacteria"/>
    <property type="match status" value="1"/>
</dbReference>
<dbReference type="PROSITE" id="PS00141">
    <property type="entry name" value="ASP_PROTEASE"/>
    <property type="match status" value="1"/>
</dbReference>